<keyword evidence="2" id="KW-0812">Transmembrane</keyword>
<evidence type="ECO:0000313" key="3">
    <source>
        <dbReference type="EMBL" id="KAK3033773.1"/>
    </source>
</evidence>
<evidence type="ECO:0000256" key="1">
    <source>
        <dbReference type="SAM" id="MobiDB-lite"/>
    </source>
</evidence>
<dbReference type="InterPro" id="IPR038934">
    <property type="entry name" value="At5g64816-like"/>
</dbReference>
<dbReference type="PANTHER" id="PTHR35548:SF1">
    <property type="entry name" value="EXPRESSED PROTEIN"/>
    <property type="match status" value="1"/>
</dbReference>
<feature type="transmembrane region" description="Helical" evidence="2">
    <location>
        <begin position="6"/>
        <end position="24"/>
    </location>
</feature>
<keyword evidence="2" id="KW-1133">Transmembrane helix</keyword>
<keyword evidence="2" id="KW-0472">Membrane</keyword>
<organism evidence="3 4">
    <name type="scientific">Escallonia herrerae</name>
    <dbReference type="NCBI Taxonomy" id="1293975"/>
    <lineage>
        <taxon>Eukaryota</taxon>
        <taxon>Viridiplantae</taxon>
        <taxon>Streptophyta</taxon>
        <taxon>Embryophyta</taxon>
        <taxon>Tracheophyta</taxon>
        <taxon>Spermatophyta</taxon>
        <taxon>Magnoliopsida</taxon>
        <taxon>eudicotyledons</taxon>
        <taxon>Gunneridae</taxon>
        <taxon>Pentapetalae</taxon>
        <taxon>asterids</taxon>
        <taxon>campanulids</taxon>
        <taxon>Escalloniales</taxon>
        <taxon>Escalloniaceae</taxon>
        <taxon>Escallonia</taxon>
    </lineage>
</organism>
<dbReference type="Proteomes" id="UP001188597">
    <property type="component" value="Unassembled WGS sequence"/>
</dbReference>
<accession>A0AA88WYY0</accession>
<dbReference type="AlphaFoldDB" id="A0AA88WYY0"/>
<name>A0AA88WYY0_9ASTE</name>
<evidence type="ECO:0000256" key="2">
    <source>
        <dbReference type="SAM" id="Phobius"/>
    </source>
</evidence>
<evidence type="ECO:0000313" key="4">
    <source>
        <dbReference type="Proteomes" id="UP001188597"/>
    </source>
</evidence>
<proteinExistence type="predicted"/>
<gene>
    <name evidence="3" type="ORF">RJ639_034215</name>
</gene>
<reference evidence="3" key="1">
    <citation type="submission" date="2022-12" db="EMBL/GenBank/DDBJ databases">
        <title>Draft genome assemblies for two species of Escallonia (Escalloniales).</title>
        <authorList>
            <person name="Chanderbali A."/>
            <person name="Dervinis C."/>
            <person name="Anghel I."/>
            <person name="Soltis D."/>
            <person name="Soltis P."/>
            <person name="Zapata F."/>
        </authorList>
    </citation>
    <scope>NUCLEOTIDE SEQUENCE</scope>
    <source>
        <strain evidence="3">UCBG64.0493</strain>
        <tissue evidence="3">Leaf</tissue>
    </source>
</reference>
<feature type="region of interest" description="Disordered" evidence="1">
    <location>
        <begin position="174"/>
        <end position="229"/>
    </location>
</feature>
<dbReference type="EMBL" id="JAVXUP010000223">
    <property type="protein sequence ID" value="KAK3033773.1"/>
    <property type="molecule type" value="Genomic_DNA"/>
</dbReference>
<sequence>MVDWWWSLVGAAVPVVVASQALRMKKRRAEEQRLKSARGREKSSDDIFVCERVYTSKRMLKKVGVFSKDPTPDTCVTVCGVSELDACVDACARTVCINQHQVPNWNDICLKSPITTDFSPPSSSLSSVDVVLIGFSGGASILSGLVLKGFPVTSAVVASESRVNSSFSLELNHRMKEKRKSERKVRDPTLFPRPKPSPQAPTSTQRSPRRSAITPGATNRCGASTGIPP</sequence>
<protein>
    <submittedName>
        <fullName evidence="3">Uncharacterized protein</fullName>
    </submittedName>
</protein>
<dbReference type="PANTHER" id="PTHR35548">
    <property type="entry name" value="EXPRESSED PROTEIN"/>
    <property type="match status" value="1"/>
</dbReference>
<comment type="caution">
    <text evidence="3">The sequence shown here is derived from an EMBL/GenBank/DDBJ whole genome shotgun (WGS) entry which is preliminary data.</text>
</comment>
<keyword evidence="4" id="KW-1185">Reference proteome</keyword>